<accession>A0ABV3YZY7</accession>
<dbReference type="RefSeq" id="WP_369311853.1">
    <property type="nucleotide sequence ID" value="NZ_JBEHZE010000001.1"/>
</dbReference>
<protein>
    <submittedName>
        <fullName evidence="4">WecB/TagA/CpsF family glycosyltransferase</fullName>
    </submittedName>
</protein>
<dbReference type="Pfam" id="PF03808">
    <property type="entry name" value="Glyco_tran_WecG"/>
    <property type="match status" value="1"/>
</dbReference>
<evidence type="ECO:0000313" key="4">
    <source>
        <dbReference type="EMBL" id="MEX6632105.1"/>
    </source>
</evidence>
<gene>
    <name evidence="4" type="ORF">ABFZ84_00955</name>
</gene>
<dbReference type="CDD" id="cd06533">
    <property type="entry name" value="Glyco_transf_WecG_TagA"/>
    <property type="match status" value="1"/>
</dbReference>
<dbReference type="Proteomes" id="UP001560685">
    <property type="component" value="Unassembled WGS sequence"/>
</dbReference>
<sequence length="415" mass="45283">MNETRTHKIVSPAEAQNGLTSPSAEISALRKDDFDRDVWCLMGLPIDIADIDRTVGMIEDSARSGKRLSFITPNVNFLVRANKDKKARAELLNADLSVIDGAPLVKMAKMLGLPVSSRVAGSDVFEALRRRPSFGGRKLKVFFFGGREGAAEQATNALNTENRGVEAVGWINPGFGDVESMSTDAIIEEINAANPDFVMVALGAAKGQAWIEFNRDRLNAPVTAHLGAVVDFTAGGIERAPEWVQRSGLEWLWRIKEEPALWRRYFDDGLALAKIAITDFAKQMTGAKELAGEGVATTEPQDAAGNIVVRLSGVLTRHNLRGVREAFRQAVSASQDHGAKAIVLDFAELQAVDRAFLGQLLMLEKNLMGAPVVLQIAGARRSLQSLLRSNNMNYRLVNARELKILDKLPVQQIAS</sequence>
<evidence type="ECO:0000259" key="3">
    <source>
        <dbReference type="PROSITE" id="PS50801"/>
    </source>
</evidence>
<dbReference type="CDD" id="cd07043">
    <property type="entry name" value="STAS_anti-anti-sigma_factors"/>
    <property type="match status" value="1"/>
</dbReference>
<dbReference type="InterPro" id="IPR058548">
    <property type="entry name" value="MlaB-like_STAS"/>
</dbReference>
<proteinExistence type="predicted"/>
<organism evidence="4 5">
    <name type="scientific">Hyphococcus lacteus</name>
    <dbReference type="NCBI Taxonomy" id="3143536"/>
    <lineage>
        <taxon>Bacteria</taxon>
        <taxon>Pseudomonadati</taxon>
        <taxon>Pseudomonadota</taxon>
        <taxon>Alphaproteobacteria</taxon>
        <taxon>Parvularculales</taxon>
        <taxon>Parvularculaceae</taxon>
        <taxon>Hyphococcus</taxon>
    </lineage>
</organism>
<dbReference type="Pfam" id="PF13466">
    <property type="entry name" value="STAS_2"/>
    <property type="match status" value="1"/>
</dbReference>
<dbReference type="NCBIfam" id="TIGR00696">
    <property type="entry name" value="wecG_tagA_cpsF"/>
    <property type="match status" value="1"/>
</dbReference>
<dbReference type="PROSITE" id="PS50801">
    <property type="entry name" value="STAS"/>
    <property type="match status" value="1"/>
</dbReference>
<comment type="caution">
    <text evidence="4">The sequence shown here is derived from an EMBL/GenBank/DDBJ whole genome shotgun (WGS) entry which is preliminary data.</text>
</comment>
<dbReference type="InterPro" id="IPR004629">
    <property type="entry name" value="WecG_TagA_CpsF"/>
</dbReference>
<dbReference type="InterPro" id="IPR002645">
    <property type="entry name" value="STAS_dom"/>
</dbReference>
<keyword evidence="5" id="KW-1185">Reference proteome</keyword>
<keyword evidence="1" id="KW-0328">Glycosyltransferase</keyword>
<evidence type="ECO:0000313" key="5">
    <source>
        <dbReference type="Proteomes" id="UP001560685"/>
    </source>
</evidence>
<name>A0ABV3YZY7_9PROT</name>
<dbReference type="PANTHER" id="PTHR34136:SF1">
    <property type="entry name" value="UDP-N-ACETYL-D-MANNOSAMINURONIC ACID TRANSFERASE"/>
    <property type="match status" value="1"/>
</dbReference>
<evidence type="ECO:0000256" key="1">
    <source>
        <dbReference type="ARBA" id="ARBA00022676"/>
    </source>
</evidence>
<dbReference type="InterPro" id="IPR036513">
    <property type="entry name" value="STAS_dom_sf"/>
</dbReference>
<dbReference type="PANTHER" id="PTHR34136">
    <property type="match status" value="1"/>
</dbReference>
<dbReference type="Gene3D" id="3.30.750.24">
    <property type="entry name" value="STAS domain"/>
    <property type="match status" value="1"/>
</dbReference>
<reference evidence="4 5" key="1">
    <citation type="submission" date="2024-05" db="EMBL/GenBank/DDBJ databases">
        <title>Three bacterial strains, DH-69, EH-24, and ECK-19 isolated from coastal sediments.</title>
        <authorList>
            <person name="Ye Y.-Q."/>
            <person name="Du Z.-J."/>
        </authorList>
    </citation>
    <scope>NUCLEOTIDE SEQUENCE [LARGE SCALE GENOMIC DNA]</scope>
    <source>
        <strain evidence="4 5">ECK-19</strain>
    </source>
</reference>
<dbReference type="EMBL" id="JBEHZE010000001">
    <property type="protein sequence ID" value="MEX6632105.1"/>
    <property type="molecule type" value="Genomic_DNA"/>
</dbReference>
<keyword evidence="2" id="KW-0808">Transferase</keyword>
<feature type="domain" description="STAS" evidence="3">
    <location>
        <begin position="296"/>
        <end position="388"/>
    </location>
</feature>
<evidence type="ECO:0000256" key="2">
    <source>
        <dbReference type="ARBA" id="ARBA00022679"/>
    </source>
</evidence>
<dbReference type="SUPFAM" id="SSF52091">
    <property type="entry name" value="SpoIIaa-like"/>
    <property type="match status" value="1"/>
</dbReference>